<dbReference type="AlphaFoldDB" id="A0A4R3MV00"/>
<feature type="region of interest" description="Disordered" evidence="1">
    <location>
        <begin position="106"/>
        <end position="131"/>
    </location>
</feature>
<name>A0A4R3MV00_9GAMM</name>
<dbReference type="EMBL" id="SMAO01000006">
    <property type="protein sequence ID" value="TCT20154.1"/>
    <property type="molecule type" value="Genomic_DNA"/>
</dbReference>
<feature type="compositionally biased region" description="Basic and acidic residues" evidence="1">
    <location>
        <begin position="122"/>
        <end position="131"/>
    </location>
</feature>
<sequence>MKTVGWMIGLAALLLTAWVGAGPYLAVADIRQGIENKDSERLAERVDFPTLRQNLKDQIKVRIVKSAAEELDENPFGALAAGLASTLVDGLVDSFITPAGLASLMEGERPSIGSPPRAKSRPQPEQEPQRDLFQDARYRYDSLSRFSVWVPGDDGQETRFVLQRDGLSWKLVNVILPLDETKPAAP</sequence>
<proteinExistence type="predicted"/>
<gene>
    <name evidence="2" type="ORF">EDC35_10681</name>
</gene>
<evidence type="ECO:0000313" key="2">
    <source>
        <dbReference type="EMBL" id="TCT20154.1"/>
    </source>
</evidence>
<dbReference type="OrthoDB" id="5739641at2"/>
<reference evidence="2 3" key="1">
    <citation type="submission" date="2019-03" db="EMBL/GenBank/DDBJ databases">
        <title>Genomic Encyclopedia of Type Strains, Phase IV (KMG-IV): sequencing the most valuable type-strain genomes for metagenomic binning, comparative biology and taxonomic classification.</title>
        <authorList>
            <person name="Goeker M."/>
        </authorList>
    </citation>
    <scope>NUCLEOTIDE SEQUENCE [LARGE SCALE GENOMIC DNA]</scope>
    <source>
        <strain evidence="2 3">DSM 13587</strain>
    </source>
</reference>
<comment type="caution">
    <text evidence="2">The sequence shown here is derived from an EMBL/GenBank/DDBJ whole genome shotgun (WGS) entry which is preliminary data.</text>
</comment>
<keyword evidence="3" id="KW-1185">Reference proteome</keyword>
<dbReference type="Proteomes" id="UP000295717">
    <property type="component" value="Unassembled WGS sequence"/>
</dbReference>
<protein>
    <submittedName>
        <fullName evidence="2">DUF2939 family protein</fullName>
    </submittedName>
</protein>
<evidence type="ECO:0000256" key="1">
    <source>
        <dbReference type="SAM" id="MobiDB-lite"/>
    </source>
</evidence>
<dbReference type="Pfam" id="PF11159">
    <property type="entry name" value="DUF2939"/>
    <property type="match status" value="1"/>
</dbReference>
<accession>A0A4R3MV00</accession>
<evidence type="ECO:0000313" key="3">
    <source>
        <dbReference type="Proteomes" id="UP000295717"/>
    </source>
</evidence>
<dbReference type="InterPro" id="IPR021330">
    <property type="entry name" value="DUF2939"/>
</dbReference>
<dbReference type="RefSeq" id="WP_132977557.1">
    <property type="nucleotide sequence ID" value="NZ_SMAO01000006.1"/>
</dbReference>
<organism evidence="2 3">
    <name type="scientific">Thiobaca trueperi</name>
    <dbReference type="NCBI Taxonomy" id="127458"/>
    <lineage>
        <taxon>Bacteria</taxon>
        <taxon>Pseudomonadati</taxon>
        <taxon>Pseudomonadota</taxon>
        <taxon>Gammaproteobacteria</taxon>
        <taxon>Chromatiales</taxon>
        <taxon>Chromatiaceae</taxon>
        <taxon>Thiobaca</taxon>
    </lineage>
</organism>